<accession>A0A9P7UKC0</accession>
<evidence type="ECO:0000313" key="2">
    <source>
        <dbReference type="Proteomes" id="UP001049176"/>
    </source>
</evidence>
<dbReference type="Proteomes" id="UP001049176">
    <property type="component" value="Chromosome 10"/>
</dbReference>
<proteinExistence type="predicted"/>
<dbReference type="KEGG" id="more:E1B28_002221"/>
<comment type="caution">
    <text evidence="1">The sequence shown here is derived from an EMBL/GenBank/DDBJ whole genome shotgun (WGS) entry which is preliminary data.</text>
</comment>
<dbReference type="GeneID" id="66071297"/>
<protein>
    <submittedName>
        <fullName evidence="1">Uncharacterized protein</fullName>
    </submittedName>
</protein>
<sequence>MNSPQRHRPESGEKHDEMEENCIIHVGGGDGGPTATTNVSLILLGQAYWRRPSCVTNARRIRIRGGDDRS</sequence>
<dbReference type="AlphaFoldDB" id="A0A9P7UKC0"/>
<gene>
    <name evidence="1" type="ORF">E1B28_002221</name>
</gene>
<keyword evidence="2" id="KW-1185">Reference proteome</keyword>
<reference evidence="1" key="1">
    <citation type="journal article" date="2021" name="Genome Biol. Evol.">
        <title>The assembled and annotated genome of the fairy-ring fungus Marasmius oreades.</title>
        <authorList>
            <person name="Hiltunen M."/>
            <person name="Ament-Velasquez S.L."/>
            <person name="Johannesson H."/>
        </authorList>
    </citation>
    <scope>NUCLEOTIDE SEQUENCE</scope>
    <source>
        <strain evidence="1">03SP1</strain>
    </source>
</reference>
<name>A0A9P7UKC0_9AGAR</name>
<dbReference type="RefSeq" id="XP_043002723.1">
    <property type="nucleotide sequence ID" value="XM_043159124.1"/>
</dbReference>
<organism evidence="1 2">
    <name type="scientific">Marasmius oreades</name>
    <name type="common">fairy-ring Marasmius</name>
    <dbReference type="NCBI Taxonomy" id="181124"/>
    <lineage>
        <taxon>Eukaryota</taxon>
        <taxon>Fungi</taxon>
        <taxon>Dikarya</taxon>
        <taxon>Basidiomycota</taxon>
        <taxon>Agaricomycotina</taxon>
        <taxon>Agaricomycetes</taxon>
        <taxon>Agaricomycetidae</taxon>
        <taxon>Agaricales</taxon>
        <taxon>Marasmiineae</taxon>
        <taxon>Marasmiaceae</taxon>
        <taxon>Marasmius</taxon>
    </lineage>
</organism>
<evidence type="ECO:0000313" key="1">
    <source>
        <dbReference type="EMBL" id="KAG7086252.1"/>
    </source>
</evidence>
<dbReference type="EMBL" id="CM032190">
    <property type="protein sequence ID" value="KAG7086252.1"/>
    <property type="molecule type" value="Genomic_DNA"/>
</dbReference>